<feature type="compositionally biased region" description="Gly residues" evidence="13">
    <location>
        <begin position="158"/>
        <end position="170"/>
    </location>
</feature>
<gene>
    <name evidence="14" type="ORF">NMOB1V02_LOCUS9831</name>
</gene>
<protein>
    <recommendedName>
        <fullName evidence="11">UDP-D-xylose:beta-D-glucoside alpha-1,3-D-xylosyltransferase</fullName>
        <ecNumber evidence="11">2.4.2.42</ecNumber>
    </recommendedName>
</protein>
<evidence type="ECO:0000256" key="8">
    <source>
        <dbReference type="ARBA" id="ARBA00023136"/>
    </source>
</evidence>
<dbReference type="PANTHER" id="PTHR46012:SF2">
    <property type="entry name" value="IP22168P"/>
    <property type="match status" value="1"/>
</dbReference>
<evidence type="ECO:0000256" key="12">
    <source>
        <dbReference type="ARBA" id="ARBA00049181"/>
    </source>
</evidence>
<evidence type="ECO:0000256" key="5">
    <source>
        <dbReference type="ARBA" id="ARBA00022692"/>
    </source>
</evidence>
<dbReference type="InterPro" id="IPR029044">
    <property type="entry name" value="Nucleotide-diphossugar_trans"/>
</dbReference>
<sequence length="552" mass="60785">MLFLDDDDQIPSPIPHEDVGSEGTSDESEMTPIVGNQRQHNITLEESDSCASGQTDPESLTDHTLMSEPTPKRPRIQQPEESDTEFADLEAELLPKPTGPTLRDSVHGEQLVDLTDKALLDTVATATAQEAMLRSAIKAARGYPQSTMRGNHKHHGNRGGGHSGHQGGASSGAPSANRYPRHDNPRPGQSFLGDGRSKNHRYRPARQQGATRQPQQLQQQSAWQQSSTPLGLPAAVPLNGSQVDFVSSPSSDLSSSNPRPKSQEEAKAILDLVSDLLRVGAIRKCKPLPDAATSGGWGAICGKSRVAGLWKEEDTSRIELLELKAIRLALKTLPFNWYRANIRLRVDNTVAISYINRAGGKIRSLDQEARLLWKFLEDNEATAYATYIPSKDNPADKLTRELTRAEGRELDAEWQLRPEIFADICASYETNSLIGLFSGLNAGVVYMRLDALRETNFVDTVVEIAGSYRDEIRRPDQDVLNIYCARFKERCKPLNCSLNYRPETCTGCPDASEKGIAILLGHNGVFHNPTPDNTYRGLYQAYQKCDFTPAAG</sequence>
<dbReference type="SUPFAM" id="SSF53448">
    <property type="entry name" value="Nucleotide-diphospho-sugar transferases"/>
    <property type="match status" value="1"/>
</dbReference>
<keyword evidence="7" id="KW-1133">Transmembrane helix</keyword>
<feature type="region of interest" description="Disordered" evidence="13">
    <location>
        <begin position="1"/>
        <end position="87"/>
    </location>
</feature>
<comment type="subcellular location">
    <subcellularLocation>
        <location evidence="1">Membrane</location>
        <topology evidence="1">Single-pass type II membrane protein</topology>
    </subcellularLocation>
</comment>
<keyword evidence="5" id="KW-0812">Transmembrane</keyword>
<dbReference type="EC" id="2.4.2.42" evidence="11"/>
<keyword evidence="8" id="KW-0472">Membrane</keyword>
<comment type="similarity">
    <text evidence="2">Belongs to the glycosyltransferase 8 family.</text>
</comment>
<evidence type="ECO:0000256" key="10">
    <source>
        <dbReference type="ARBA" id="ARBA00037301"/>
    </source>
</evidence>
<evidence type="ECO:0000256" key="3">
    <source>
        <dbReference type="ARBA" id="ARBA00022676"/>
    </source>
</evidence>
<evidence type="ECO:0000256" key="9">
    <source>
        <dbReference type="ARBA" id="ARBA00023180"/>
    </source>
</evidence>
<feature type="region of interest" description="Disordered" evidence="13">
    <location>
        <begin position="142"/>
        <end position="264"/>
    </location>
</feature>
<dbReference type="AlphaFoldDB" id="A0A7R9GGZ1"/>
<dbReference type="OrthoDB" id="6380429at2759"/>
<evidence type="ECO:0000256" key="6">
    <source>
        <dbReference type="ARBA" id="ARBA00022968"/>
    </source>
</evidence>
<dbReference type="GO" id="GO:0016020">
    <property type="term" value="C:membrane"/>
    <property type="evidence" value="ECO:0007669"/>
    <property type="project" value="UniProtKB-SubCell"/>
</dbReference>
<feature type="compositionally biased region" description="Low complexity" evidence="13">
    <location>
        <begin position="205"/>
        <end position="229"/>
    </location>
</feature>
<organism evidence="14">
    <name type="scientific">Notodromas monacha</name>
    <dbReference type="NCBI Taxonomy" id="399045"/>
    <lineage>
        <taxon>Eukaryota</taxon>
        <taxon>Metazoa</taxon>
        <taxon>Ecdysozoa</taxon>
        <taxon>Arthropoda</taxon>
        <taxon>Crustacea</taxon>
        <taxon>Oligostraca</taxon>
        <taxon>Ostracoda</taxon>
        <taxon>Podocopa</taxon>
        <taxon>Podocopida</taxon>
        <taxon>Cypridocopina</taxon>
        <taxon>Cypridoidea</taxon>
        <taxon>Cyprididae</taxon>
        <taxon>Notodromas</taxon>
    </lineage>
</organism>
<keyword evidence="6" id="KW-0735">Signal-anchor</keyword>
<name>A0A7R9GGZ1_9CRUS</name>
<proteinExistence type="inferred from homology"/>
<comment type="catalytic activity">
    <reaction evidence="12">
        <text>3-O-(beta-D-glucosyl)-L-seryl-[EGF-like domain protein] + UDP-alpha-D-xylose = 3-O-[alpha-D-xylosyl-(1-&gt;3)-beta-D-glucosyl]-L-seryl-[EGF-like domain protein] + UDP + H(+)</text>
        <dbReference type="Rhea" id="RHEA:56064"/>
        <dbReference type="Rhea" id="RHEA-COMP:14610"/>
        <dbReference type="Rhea" id="RHEA-COMP:14611"/>
        <dbReference type="ChEBI" id="CHEBI:15378"/>
        <dbReference type="ChEBI" id="CHEBI:57632"/>
        <dbReference type="ChEBI" id="CHEBI:58223"/>
        <dbReference type="ChEBI" id="CHEBI:140575"/>
        <dbReference type="ChEBI" id="CHEBI:140576"/>
        <dbReference type="EC" id="2.4.2.42"/>
    </reaction>
</comment>
<feature type="compositionally biased region" description="Low complexity" evidence="13">
    <location>
        <begin position="247"/>
        <end position="260"/>
    </location>
</feature>
<dbReference type="EMBL" id="OA885625">
    <property type="protein sequence ID" value="CAD7282202.1"/>
    <property type="molecule type" value="Genomic_DNA"/>
</dbReference>
<evidence type="ECO:0000256" key="4">
    <source>
        <dbReference type="ARBA" id="ARBA00022679"/>
    </source>
</evidence>
<dbReference type="Gene3D" id="3.90.550.10">
    <property type="entry name" value="Spore Coat Polysaccharide Biosynthesis Protein SpsA, Chain A"/>
    <property type="match status" value="1"/>
</dbReference>
<dbReference type="InterPro" id="IPR051993">
    <property type="entry name" value="Glycosyltransferase_8"/>
</dbReference>
<evidence type="ECO:0000313" key="14">
    <source>
        <dbReference type="EMBL" id="CAD7282202.1"/>
    </source>
</evidence>
<keyword evidence="9" id="KW-0325">Glycoprotein</keyword>
<dbReference type="CDD" id="cd09275">
    <property type="entry name" value="RNase_HI_RT_DIRS1"/>
    <property type="match status" value="1"/>
</dbReference>
<dbReference type="InterPro" id="IPR002495">
    <property type="entry name" value="Glyco_trans_8"/>
</dbReference>
<dbReference type="Proteomes" id="UP000678499">
    <property type="component" value="Unassembled WGS sequence"/>
</dbReference>
<dbReference type="GO" id="GO:0140563">
    <property type="term" value="F:UDP-D-xylose:beta-D-glucoside alpha-1,3-D-xylosyltransferase activity"/>
    <property type="evidence" value="ECO:0007669"/>
    <property type="project" value="UniProtKB-EC"/>
</dbReference>
<evidence type="ECO:0000313" key="15">
    <source>
        <dbReference type="Proteomes" id="UP000678499"/>
    </source>
</evidence>
<dbReference type="PANTHER" id="PTHR46012">
    <property type="entry name" value="IP22168P"/>
    <property type="match status" value="1"/>
</dbReference>
<evidence type="ECO:0000256" key="2">
    <source>
        <dbReference type="ARBA" id="ARBA00006351"/>
    </source>
</evidence>
<comment type="function">
    <text evidence="10">Glycosyltransferase which elongates the O-linked glucose attached to EGF-like repeats in the extracellular domain of Notch proteins by catalyzing the addition of xylose.</text>
</comment>
<evidence type="ECO:0000256" key="1">
    <source>
        <dbReference type="ARBA" id="ARBA00004606"/>
    </source>
</evidence>
<evidence type="ECO:0000256" key="7">
    <source>
        <dbReference type="ARBA" id="ARBA00022989"/>
    </source>
</evidence>
<dbReference type="Pfam" id="PF01501">
    <property type="entry name" value="Glyco_transf_8"/>
    <property type="match status" value="1"/>
</dbReference>
<reference evidence="14" key="1">
    <citation type="submission" date="2020-11" db="EMBL/GenBank/DDBJ databases">
        <authorList>
            <person name="Tran Van P."/>
        </authorList>
    </citation>
    <scope>NUCLEOTIDE SEQUENCE</scope>
</reference>
<feature type="compositionally biased region" description="Polar residues" evidence="13">
    <location>
        <begin position="34"/>
        <end position="64"/>
    </location>
</feature>
<keyword evidence="4" id="KW-0808">Transferase</keyword>
<accession>A0A7R9GGZ1</accession>
<dbReference type="GO" id="GO:0016266">
    <property type="term" value="P:protein O-linked glycosylation via N-acetyl-galactosamine"/>
    <property type="evidence" value="ECO:0007669"/>
    <property type="project" value="TreeGrafter"/>
</dbReference>
<keyword evidence="3" id="KW-0328">Glycosyltransferase</keyword>
<dbReference type="EMBL" id="CAJPEX010003588">
    <property type="protein sequence ID" value="CAG0922354.1"/>
    <property type="molecule type" value="Genomic_DNA"/>
</dbReference>
<evidence type="ECO:0000256" key="13">
    <source>
        <dbReference type="SAM" id="MobiDB-lite"/>
    </source>
</evidence>
<evidence type="ECO:0000256" key="11">
    <source>
        <dbReference type="ARBA" id="ARBA00038854"/>
    </source>
</evidence>
<keyword evidence="15" id="KW-1185">Reference proteome</keyword>